<dbReference type="Proteomes" id="UP000801492">
    <property type="component" value="Unassembled WGS sequence"/>
</dbReference>
<dbReference type="Pfam" id="PF00135">
    <property type="entry name" value="COesterase"/>
    <property type="match status" value="1"/>
</dbReference>
<organism evidence="3 4">
    <name type="scientific">Ignelater luminosus</name>
    <name type="common">Cucubano</name>
    <name type="synonym">Pyrophorus luminosus</name>
    <dbReference type="NCBI Taxonomy" id="2038154"/>
    <lineage>
        <taxon>Eukaryota</taxon>
        <taxon>Metazoa</taxon>
        <taxon>Ecdysozoa</taxon>
        <taxon>Arthropoda</taxon>
        <taxon>Hexapoda</taxon>
        <taxon>Insecta</taxon>
        <taxon>Pterygota</taxon>
        <taxon>Neoptera</taxon>
        <taxon>Endopterygota</taxon>
        <taxon>Coleoptera</taxon>
        <taxon>Polyphaga</taxon>
        <taxon>Elateriformia</taxon>
        <taxon>Elateroidea</taxon>
        <taxon>Elateridae</taxon>
        <taxon>Agrypninae</taxon>
        <taxon>Pyrophorini</taxon>
        <taxon>Ignelater</taxon>
    </lineage>
</organism>
<dbReference type="Gene3D" id="3.40.50.1820">
    <property type="entry name" value="alpha/beta hydrolase"/>
    <property type="match status" value="1"/>
</dbReference>
<dbReference type="OrthoDB" id="19653at2759"/>
<comment type="caution">
    <text evidence="3">The sequence shown here is derived from an EMBL/GenBank/DDBJ whole genome shotgun (WGS) entry which is preliminary data.</text>
</comment>
<protein>
    <recommendedName>
        <fullName evidence="2">Carboxylesterase type B domain-containing protein</fullName>
    </recommendedName>
</protein>
<sequence length="117" mass="12995">EWRSDPIVPFRPVVEKGIEGAFLPAHPSDIIRSGKSAKVPFILGITTQDGCARSPGFFGDPEVLEDFNANFSTVAPIVFLYDETSPNPNYVTAKIKSYYFKNRTITNSSFFKDALTN</sequence>
<proteinExistence type="predicted"/>
<dbReference type="InterPro" id="IPR029058">
    <property type="entry name" value="AB_hydrolase_fold"/>
</dbReference>
<accession>A0A8K0CK36</accession>
<evidence type="ECO:0000259" key="2">
    <source>
        <dbReference type="Pfam" id="PF00135"/>
    </source>
</evidence>
<name>A0A8K0CK36_IGNLU</name>
<reference evidence="3" key="1">
    <citation type="submission" date="2019-08" db="EMBL/GenBank/DDBJ databases">
        <title>The genome of the North American firefly Photinus pyralis.</title>
        <authorList>
            <consortium name="Photinus pyralis genome working group"/>
            <person name="Fallon T.R."/>
            <person name="Sander Lower S.E."/>
            <person name="Weng J.-K."/>
        </authorList>
    </citation>
    <scope>NUCLEOTIDE SEQUENCE</scope>
    <source>
        <strain evidence="3">TRF0915ILg1</strain>
        <tissue evidence="3">Whole body</tissue>
    </source>
</reference>
<evidence type="ECO:0000313" key="4">
    <source>
        <dbReference type="Proteomes" id="UP000801492"/>
    </source>
</evidence>
<keyword evidence="1" id="KW-0325">Glycoprotein</keyword>
<evidence type="ECO:0000256" key="1">
    <source>
        <dbReference type="ARBA" id="ARBA00023180"/>
    </source>
</evidence>
<evidence type="ECO:0000313" key="3">
    <source>
        <dbReference type="EMBL" id="KAF2886682.1"/>
    </source>
</evidence>
<gene>
    <name evidence="3" type="ORF">ILUMI_19491</name>
</gene>
<feature type="non-terminal residue" evidence="3">
    <location>
        <position position="1"/>
    </location>
</feature>
<keyword evidence="4" id="KW-1185">Reference proteome</keyword>
<feature type="non-terminal residue" evidence="3">
    <location>
        <position position="117"/>
    </location>
</feature>
<feature type="domain" description="Carboxylesterase type B" evidence="2">
    <location>
        <begin position="3"/>
        <end position="115"/>
    </location>
</feature>
<dbReference type="SUPFAM" id="SSF53474">
    <property type="entry name" value="alpha/beta-Hydrolases"/>
    <property type="match status" value="1"/>
</dbReference>
<dbReference type="EMBL" id="VTPC01086864">
    <property type="protein sequence ID" value="KAF2886682.1"/>
    <property type="molecule type" value="Genomic_DNA"/>
</dbReference>
<dbReference type="AlphaFoldDB" id="A0A8K0CK36"/>
<dbReference type="InterPro" id="IPR002018">
    <property type="entry name" value="CarbesteraseB"/>
</dbReference>